<sequence>MAEPDGVLGTIFDLITTGSPLKTKPVREAVKAIGGFLLTVPEPEAKAFGGALVGLVRVFEKRDEIKKKKRR</sequence>
<dbReference type="EMBL" id="LAZR01023898">
    <property type="protein sequence ID" value="KKL76938.1"/>
    <property type="molecule type" value="Genomic_DNA"/>
</dbReference>
<gene>
    <name evidence="1" type="ORF">LCGC14_2039920</name>
</gene>
<comment type="caution">
    <text evidence="1">The sequence shown here is derived from an EMBL/GenBank/DDBJ whole genome shotgun (WGS) entry which is preliminary data.</text>
</comment>
<dbReference type="AlphaFoldDB" id="A0A0F9ES39"/>
<evidence type="ECO:0000313" key="1">
    <source>
        <dbReference type="EMBL" id="KKL76938.1"/>
    </source>
</evidence>
<accession>A0A0F9ES39</accession>
<name>A0A0F9ES39_9ZZZZ</name>
<proteinExistence type="predicted"/>
<protein>
    <submittedName>
        <fullName evidence="1">Uncharacterized protein</fullName>
    </submittedName>
</protein>
<organism evidence="1">
    <name type="scientific">marine sediment metagenome</name>
    <dbReference type="NCBI Taxonomy" id="412755"/>
    <lineage>
        <taxon>unclassified sequences</taxon>
        <taxon>metagenomes</taxon>
        <taxon>ecological metagenomes</taxon>
    </lineage>
</organism>
<reference evidence="1" key="1">
    <citation type="journal article" date="2015" name="Nature">
        <title>Complex archaea that bridge the gap between prokaryotes and eukaryotes.</title>
        <authorList>
            <person name="Spang A."/>
            <person name="Saw J.H."/>
            <person name="Jorgensen S.L."/>
            <person name="Zaremba-Niedzwiedzka K."/>
            <person name="Martijn J."/>
            <person name="Lind A.E."/>
            <person name="van Eijk R."/>
            <person name="Schleper C."/>
            <person name="Guy L."/>
            <person name="Ettema T.J."/>
        </authorList>
    </citation>
    <scope>NUCLEOTIDE SEQUENCE</scope>
</reference>